<organism evidence="1 2">
    <name type="scientific">Allocoleopsis franciscana PCC 7113</name>
    <dbReference type="NCBI Taxonomy" id="1173027"/>
    <lineage>
        <taxon>Bacteria</taxon>
        <taxon>Bacillati</taxon>
        <taxon>Cyanobacteriota</taxon>
        <taxon>Cyanophyceae</taxon>
        <taxon>Coleofasciculales</taxon>
        <taxon>Coleofasciculaceae</taxon>
        <taxon>Allocoleopsis</taxon>
        <taxon>Allocoleopsis franciscana</taxon>
    </lineage>
</organism>
<reference evidence="1 2" key="1">
    <citation type="submission" date="2012-06" db="EMBL/GenBank/DDBJ databases">
        <title>Finished chromosome of genome of Microcoleus sp. PCC 7113.</title>
        <authorList>
            <consortium name="US DOE Joint Genome Institute"/>
            <person name="Gugger M."/>
            <person name="Coursin T."/>
            <person name="Rippka R."/>
            <person name="Tandeau De Marsac N."/>
            <person name="Huntemann M."/>
            <person name="Wei C.-L."/>
            <person name="Han J."/>
            <person name="Detter J.C."/>
            <person name="Han C."/>
            <person name="Tapia R."/>
            <person name="Chen A."/>
            <person name="Kyrpides N."/>
            <person name="Mavromatis K."/>
            <person name="Markowitz V."/>
            <person name="Szeto E."/>
            <person name="Ivanova N."/>
            <person name="Pagani I."/>
            <person name="Pati A."/>
            <person name="Goodwin L."/>
            <person name="Nordberg H.P."/>
            <person name="Cantor M.N."/>
            <person name="Hua S.X."/>
            <person name="Woyke T."/>
            <person name="Kerfeld C.A."/>
        </authorList>
    </citation>
    <scope>NUCLEOTIDE SEQUENCE [LARGE SCALE GENOMIC DNA]</scope>
    <source>
        <strain evidence="1 2">PCC 7113</strain>
    </source>
</reference>
<gene>
    <name evidence="1" type="ORF">Mic7113_2966</name>
</gene>
<sequence length="46" mass="5371">MNCQSDDFLVFLLKVKIQSLDSQQSKKLDFKMKMKKITCFISELIG</sequence>
<protein>
    <submittedName>
        <fullName evidence="1">Uncharacterized protein</fullName>
    </submittedName>
</protein>
<keyword evidence="2" id="KW-1185">Reference proteome</keyword>
<dbReference type="Proteomes" id="UP000010471">
    <property type="component" value="Chromosome"/>
</dbReference>
<accession>K9WG44</accession>
<dbReference type="STRING" id="1173027.Mic7113_2966"/>
<evidence type="ECO:0000313" key="2">
    <source>
        <dbReference type="Proteomes" id="UP000010471"/>
    </source>
</evidence>
<name>K9WG44_9CYAN</name>
<dbReference type="EMBL" id="CP003630">
    <property type="protein sequence ID" value="AFZ18739.1"/>
    <property type="molecule type" value="Genomic_DNA"/>
</dbReference>
<evidence type="ECO:0000313" key="1">
    <source>
        <dbReference type="EMBL" id="AFZ18739.1"/>
    </source>
</evidence>
<dbReference type="KEGG" id="mic:Mic7113_2966"/>
<dbReference type="AlphaFoldDB" id="K9WG44"/>
<proteinExistence type="predicted"/>
<dbReference type="HOGENOM" id="CLU_3185854_0_0_3"/>